<keyword evidence="1" id="KW-0812">Transmembrane</keyword>
<dbReference type="RefSeq" id="WP_154787941.1">
    <property type="nucleotide sequence ID" value="NZ_WMBB01000005.1"/>
</dbReference>
<protein>
    <submittedName>
        <fullName evidence="2">Uncharacterized protein</fullName>
    </submittedName>
</protein>
<comment type="caution">
    <text evidence="2">The sequence shown here is derived from an EMBL/GenBank/DDBJ whole genome shotgun (WGS) entry which is preliminary data.</text>
</comment>
<gene>
    <name evidence="2" type="ORF">GLP40_11880</name>
</gene>
<keyword evidence="1" id="KW-0472">Membrane</keyword>
<keyword evidence="1" id="KW-1133">Transmembrane helix</keyword>
<accession>A0A6I3KY21</accession>
<keyword evidence="3" id="KW-1185">Reference proteome</keyword>
<sequence length="52" mass="5507">MLVPLPPSWRWFQFGLTVVGAVLGAITAMRVIHVEIRCPAAESMIGGTATPG</sequence>
<reference evidence="2 3" key="1">
    <citation type="submission" date="2019-11" db="EMBL/GenBank/DDBJ databases">
        <title>Nocardia sp. nov. CT2-14 isolated from soil.</title>
        <authorList>
            <person name="Kanchanasin P."/>
            <person name="Tanasupawat S."/>
            <person name="Yuki M."/>
            <person name="Kudo T."/>
        </authorList>
    </citation>
    <scope>NUCLEOTIDE SEQUENCE [LARGE SCALE GENOMIC DNA]</scope>
    <source>
        <strain evidence="2 3">CT2-14</strain>
    </source>
</reference>
<name>A0A6I3KY21_9NOCA</name>
<evidence type="ECO:0000313" key="2">
    <source>
        <dbReference type="EMBL" id="MTE13470.1"/>
    </source>
</evidence>
<feature type="transmembrane region" description="Helical" evidence="1">
    <location>
        <begin position="12"/>
        <end position="32"/>
    </location>
</feature>
<evidence type="ECO:0000313" key="3">
    <source>
        <dbReference type="Proteomes" id="UP000432464"/>
    </source>
</evidence>
<evidence type="ECO:0000256" key="1">
    <source>
        <dbReference type="SAM" id="Phobius"/>
    </source>
</evidence>
<dbReference type="Proteomes" id="UP000432464">
    <property type="component" value="Unassembled WGS sequence"/>
</dbReference>
<dbReference type="AlphaFoldDB" id="A0A6I3KY21"/>
<organism evidence="2 3">
    <name type="scientific">Nocardia aurantiaca</name>
    <dbReference type="NCBI Taxonomy" id="2675850"/>
    <lineage>
        <taxon>Bacteria</taxon>
        <taxon>Bacillati</taxon>
        <taxon>Actinomycetota</taxon>
        <taxon>Actinomycetes</taxon>
        <taxon>Mycobacteriales</taxon>
        <taxon>Nocardiaceae</taxon>
        <taxon>Nocardia</taxon>
    </lineage>
</organism>
<dbReference type="EMBL" id="WMBB01000005">
    <property type="protein sequence ID" value="MTE13470.1"/>
    <property type="molecule type" value="Genomic_DNA"/>
</dbReference>
<proteinExistence type="predicted"/>